<evidence type="ECO:0000313" key="1">
    <source>
        <dbReference type="EMBL" id="WAC12360.1"/>
    </source>
</evidence>
<sequence>MKASNILLAVLISMVLLITVGSNLVLKAEFDNIDRKNPYAGYKMESLKPFKHVKLEGKELGLTEIRQGDTYEIRMMPEHRYLDVDVVGDTLRLTYKRDGSPNGLTSAMKLNSVPSFYIFAPTITSVEAEDITWKLRDWKGENMLINQNGSGFGLVDNDIKNLNVQVSKGAFAKLEAKNAFGTANMAVKDSSTLLIEKDVLKTFNAKVDSSAHISLPGSLLRKMGPL</sequence>
<dbReference type="AlphaFoldDB" id="A0A9E8SKD8"/>
<organism evidence="1 2">
    <name type="scientific">Dyadobacter pollutisoli</name>
    <dbReference type="NCBI Taxonomy" id="2910158"/>
    <lineage>
        <taxon>Bacteria</taxon>
        <taxon>Pseudomonadati</taxon>
        <taxon>Bacteroidota</taxon>
        <taxon>Cytophagia</taxon>
        <taxon>Cytophagales</taxon>
        <taxon>Spirosomataceae</taxon>
        <taxon>Dyadobacter</taxon>
    </lineage>
</organism>
<keyword evidence="2" id="KW-1185">Reference proteome</keyword>
<name>A0A9E8SKD8_9BACT</name>
<dbReference type="KEGG" id="dpf:ON006_00055"/>
<accession>A0A9E8SKD8</accession>
<proteinExistence type="predicted"/>
<dbReference type="Gene3D" id="2.160.20.120">
    <property type="match status" value="1"/>
</dbReference>
<reference evidence="1" key="1">
    <citation type="submission" date="2022-11" db="EMBL/GenBank/DDBJ databases">
        <title>Dyadobacter pollutisoli sp. nov., isolated from plastic dumped soil.</title>
        <authorList>
            <person name="Kim J.M."/>
            <person name="Kim K.R."/>
            <person name="Lee J.K."/>
            <person name="Hao L."/>
            <person name="Jeon C.O."/>
        </authorList>
    </citation>
    <scope>NUCLEOTIDE SEQUENCE</scope>
    <source>
        <strain evidence="1">U1</strain>
    </source>
</reference>
<dbReference type="EMBL" id="CP112998">
    <property type="protein sequence ID" value="WAC12360.1"/>
    <property type="molecule type" value="Genomic_DNA"/>
</dbReference>
<dbReference type="RefSeq" id="WP_244824767.1">
    <property type="nucleotide sequence ID" value="NZ_CP112998.1"/>
</dbReference>
<gene>
    <name evidence="1" type="ORF">ON006_00055</name>
</gene>
<protein>
    <submittedName>
        <fullName evidence="1">DUF2807 domain-containing protein</fullName>
    </submittedName>
</protein>
<dbReference type="Proteomes" id="UP001164653">
    <property type="component" value="Chromosome"/>
</dbReference>
<evidence type="ECO:0000313" key="2">
    <source>
        <dbReference type="Proteomes" id="UP001164653"/>
    </source>
</evidence>